<accession>A0A418WDK9</accession>
<organism evidence="2 3">
    <name type="scientific">Oleomonas cavernae</name>
    <dbReference type="NCBI Taxonomy" id="2320859"/>
    <lineage>
        <taxon>Bacteria</taxon>
        <taxon>Pseudomonadati</taxon>
        <taxon>Pseudomonadota</taxon>
        <taxon>Alphaproteobacteria</taxon>
        <taxon>Acetobacterales</taxon>
        <taxon>Acetobacteraceae</taxon>
        <taxon>Oleomonas</taxon>
    </lineage>
</organism>
<dbReference type="Pfam" id="PF05016">
    <property type="entry name" value="ParE_toxin"/>
    <property type="match status" value="1"/>
</dbReference>
<dbReference type="AlphaFoldDB" id="A0A418WDK9"/>
<dbReference type="Gene3D" id="3.30.2310.20">
    <property type="entry name" value="RelE-like"/>
    <property type="match status" value="1"/>
</dbReference>
<protein>
    <submittedName>
        <fullName evidence="2">Type II toxin-antitoxin system RelE/ParE family toxin</fullName>
    </submittedName>
</protein>
<evidence type="ECO:0000256" key="1">
    <source>
        <dbReference type="ARBA" id="ARBA00022649"/>
    </source>
</evidence>
<dbReference type="Proteomes" id="UP000284605">
    <property type="component" value="Unassembled WGS sequence"/>
</dbReference>
<dbReference type="OrthoDB" id="8369899at2"/>
<keyword evidence="1" id="KW-1277">Toxin-antitoxin system</keyword>
<dbReference type="InterPro" id="IPR007712">
    <property type="entry name" value="RelE/ParE_toxin"/>
</dbReference>
<gene>
    <name evidence="2" type="ORF">D3874_14760</name>
</gene>
<proteinExistence type="predicted"/>
<dbReference type="InterPro" id="IPR035093">
    <property type="entry name" value="RelE/ParE_toxin_dom_sf"/>
</dbReference>
<keyword evidence="3" id="KW-1185">Reference proteome</keyword>
<evidence type="ECO:0000313" key="3">
    <source>
        <dbReference type="Proteomes" id="UP000284605"/>
    </source>
</evidence>
<reference evidence="2 3" key="1">
    <citation type="submission" date="2018-09" db="EMBL/GenBank/DDBJ databases">
        <authorList>
            <person name="Zhu H."/>
        </authorList>
    </citation>
    <scope>NUCLEOTIDE SEQUENCE [LARGE SCALE GENOMIC DNA]</scope>
    <source>
        <strain evidence="2 3">K1W22B-8</strain>
    </source>
</reference>
<dbReference type="EMBL" id="QYUK01000011">
    <property type="protein sequence ID" value="RJF88123.1"/>
    <property type="molecule type" value="Genomic_DNA"/>
</dbReference>
<name>A0A418WDK9_9PROT</name>
<dbReference type="RefSeq" id="WP_119778759.1">
    <property type="nucleotide sequence ID" value="NZ_QYUK01000011.1"/>
</dbReference>
<evidence type="ECO:0000313" key="2">
    <source>
        <dbReference type="EMBL" id="RJF88123.1"/>
    </source>
</evidence>
<sequence>MTVILSAQAWAGVRAVAREIAQRNKIRAYSFVIEFQDKLREIAADPHAFPVTARYQGSEIRRANYARCLILYRVQPAGITVVTFLEDTDDYDRLLFPI</sequence>
<comment type="caution">
    <text evidence="2">The sequence shown here is derived from an EMBL/GenBank/DDBJ whole genome shotgun (WGS) entry which is preliminary data.</text>
</comment>